<reference evidence="1 3" key="1">
    <citation type="submission" date="2015-11" db="EMBL/GenBank/DDBJ databases">
        <title>Genomic analysis of 38 Legionella species identifies large and diverse effector repertoires.</title>
        <authorList>
            <person name="Burstein D."/>
            <person name="Amaro F."/>
            <person name="Zusman T."/>
            <person name="Lifshitz Z."/>
            <person name="Cohen O."/>
            <person name="Gilbert J.A."/>
            <person name="Pupko T."/>
            <person name="Shuman H.A."/>
            <person name="Segal G."/>
        </authorList>
    </citation>
    <scope>NUCLEOTIDE SEQUENCE [LARGE SCALE GENOMIC DNA]</scope>
    <source>
        <strain evidence="1 3">CDC#1407-AL-14</strain>
    </source>
</reference>
<evidence type="ECO:0008006" key="5">
    <source>
        <dbReference type="Google" id="ProtNLM"/>
    </source>
</evidence>
<proteinExistence type="predicted"/>
<dbReference type="AlphaFoldDB" id="A0A378IJS6"/>
<dbReference type="RefSeq" id="WP_058523666.1">
    <property type="nucleotide sequence ID" value="NZ_CAAAHV010000008.1"/>
</dbReference>
<dbReference type="EMBL" id="UGNW01000001">
    <property type="protein sequence ID" value="STX32404.1"/>
    <property type="molecule type" value="Genomic_DNA"/>
</dbReference>
<organism evidence="2 4">
    <name type="scientific">Legionella birminghamensis</name>
    <dbReference type="NCBI Taxonomy" id="28083"/>
    <lineage>
        <taxon>Bacteria</taxon>
        <taxon>Pseudomonadati</taxon>
        <taxon>Pseudomonadota</taxon>
        <taxon>Gammaproteobacteria</taxon>
        <taxon>Legionellales</taxon>
        <taxon>Legionellaceae</taxon>
        <taxon>Legionella</taxon>
    </lineage>
</organism>
<dbReference type="SUPFAM" id="SSF48403">
    <property type="entry name" value="Ankyrin repeat"/>
    <property type="match status" value="1"/>
</dbReference>
<evidence type="ECO:0000313" key="1">
    <source>
        <dbReference type="EMBL" id="KTC71759.1"/>
    </source>
</evidence>
<evidence type="ECO:0000313" key="3">
    <source>
        <dbReference type="Proteomes" id="UP000054735"/>
    </source>
</evidence>
<dbReference type="Gene3D" id="1.25.40.20">
    <property type="entry name" value="Ankyrin repeat-containing domain"/>
    <property type="match status" value="1"/>
</dbReference>
<dbReference type="STRING" id="28083.Lbir_1614"/>
<dbReference type="EMBL" id="LNXT01000019">
    <property type="protein sequence ID" value="KTC71759.1"/>
    <property type="molecule type" value="Genomic_DNA"/>
</dbReference>
<name>A0A378IJS6_9GAMM</name>
<evidence type="ECO:0000313" key="4">
    <source>
        <dbReference type="Proteomes" id="UP000255066"/>
    </source>
</evidence>
<dbReference type="Proteomes" id="UP000054735">
    <property type="component" value="Unassembled WGS sequence"/>
</dbReference>
<protein>
    <recommendedName>
        <fullName evidence="5">Ankyrin repeats (3 copies)</fullName>
    </recommendedName>
</protein>
<dbReference type="Proteomes" id="UP000255066">
    <property type="component" value="Unassembled WGS sequence"/>
</dbReference>
<gene>
    <name evidence="1" type="ORF">Lbir_1614</name>
    <name evidence="2" type="ORF">NCTC12437_02189</name>
</gene>
<dbReference type="InterPro" id="IPR036770">
    <property type="entry name" value="Ankyrin_rpt-contain_sf"/>
</dbReference>
<evidence type="ECO:0000313" key="2">
    <source>
        <dbReference type="EMBL" id="STX32404.1"/>
    </source>
</evidence>
<reference evidence="2 4" key="2">
    <citation type="submission" date="2018-06" db="EMBL/GenBank/DDBJ databases">
        <authorList>
            <consortium name="Pathogen Informatics"/>
            <person name="Doyle S."/>
        </authorList>
    </citation>
    <scope>NUCLEOTIDE SEQUENCE [LARGE SCALE GENOMIC DNA]</scope>
    <source>
        <strain evidence="2 4">NCTC12437</strain>
    </source>
</reference>
<keyword evidence="3" id="KW-1185">Reference proteome</keyword>
<accession>A0A378IJS6</accession>
<sequence>MLPYLVVDRLKKHVKERDLNSLEAAFRKYPIDFSVKESKSNHSFCPCLFNPRYLPERAYPILGYELLILACEQLTGENDYKQKACIDIIKLLLAHGASAWSGSRKTFDPVYYAATRNAAEVLGDFLKQIPIFGFNENDRQALRIAESKGYTQVVKQFAYHKVEKKLGGQNGFDLGLGTAFALAAMVAVFAKLASHMPAEENIYMSLI</sequence>